<dbReference type="Proteomes" id="UP001497680">
    <property type="component" value="Unassembled WGS sequence"/>
</dbReference>
<keyword evidence="2" id="KW-1185">Reference proteome</keyword>
<proteinExistence type="predicted"/>
<evidence type="ECO:0000313" key="2">
    <source>
        <dbReference type="Proteomes" id="UP001497680"/>
    </source>
</evidence>
<evidence type="ECO:0000313" key="1">
    <source>
        <dbReference type="EMBL" id="KAI6093232.1"/>
    </source>
</evidence>
<organism evidence="1 2">
    <name type="scientific">Hypoxylon rubiginosum</name>
    <dbReference type="NCBI Taxonomy" id="110542"/>
    <lineage>
        <taxon>Eukaryota</taxon>
        <taxon>Fungi</taxon>
        <taxon>Dikarya</taxon>
        <taxon>Ascomycota</taxon>
        <taxon>Pezizomycotina</taxon>
        <taxon>Sordariomycetes</taxon>
        <taxon>Xylariomycetidae</taxon>
        <taxon>Xylariales</taxon>
        <taxon>Hypoxylaceae</taxon>
        <taxon>Hypoxylon</taxon>
    </lineage>
</organism>
<protein>
    <submittedName>
        <fullName evidence="1">Uncharacterized protein</fullName>
    </submittedName>
</protein>
<sequence length="286" mass="32618">MAEAVDIATERWREVFNGGPYSSFTMANAIMHKLELSYRDALTSPRALRAFSPQTVTREDLFQPPFLTTWFDSTGRCTSFALKVAYHLEVEHPSLYSFEYFGIGKHRVAHCKNTGVLIDSSSTSGATVLNESDEWTELKGLTGHWKYIDNKLIYERDEHIRTATSITAEKALAVCLKEVVNKPILVCLFRNISDNGITFSCLIQWQIAHKCVELIPDLKEKATKGLITFSREGTPETLEQCVTKFKGFIEEWGDMNQWKVDDHEEIHTPLWSAAVDLWGFPQWSET</sequence>
<name>A0ACC0DKD6_9PEZI</name>
<gene>
    <name evidence="1" type="ORF">F4821DRAFT_276814</name>
</gene>
<dbReference type="EMBL" id="MU394281">
    <property type="protein sequence ID" value="KAI6093232.1"/>
    <property type="molecule type" value="Genomic_DNA"/>
</dbReference>
<comment type="caution">
    <text evidence="1">The sequence shown here is derived from an EMBL/GenBank/DDBJ whole genome shotgun (WGS) entry which is preliminary data.</text>
</comment>
<accession>A0ACC0DKD6</accession>
<reference evidence="1 2" key="1">
    <citation type="journal article" date="2022" name="New Phytol.">
        <title>Ecological generalism drives hyperdiversity of secondary metabolite gene clusters in xylarialean endophytes.</title>
        <authorList>
            <person name="Franco M.E.E."/>
            <person name="Wisecaver J.H."/>
            <person name="Arnold A.E."/>
            <person name="Ju Y.M."/>
            <person name="Slot J.C."/>
            <person name="Ahrendt S."/>
            <person name="Moore L.P."/>
            <person name="Eastman K.E."/>
            <person name="Scott K."/>
            <person name="Konkel Z."/>
            <person name="Mondo S.J."/>
            <person name="Kuo A."/>
            <person name="Hayes R.D."/>
            <person name="Haridas S."/>
            <person name="Andreopoulos B."/>
            <person name="Riley R."/>
            <person name="LaButti K."/>
            <person name="Pangilinan J."/>
            <person name="Lipzen A."/>
            <person name="Amirebrahimi M."/>
            <person name="Yan J."/>
            <person name="Adam C."/>
            <person name="Keymanesh K."/>
            <person name="Ng V."/>
            <person name="Louie K."/>
            <person name="Northen T."/>
            <person name="Drula E."/>
            <person name="Henrissat B."/>
            <person name="Hsieh H.M."/>
            <person name="Youens-Clark K."/>
            <person name="Lutzoni F."/>
            <person name="Miadlikowska J."/>
            <person name="Eastwood D.C."/>
            <person name="Hamelin R.C."/>
            <person name="Grigoriev I.V."/>
            <person name="U'Ren J.M."/>
        </authorList>
    </citation>
    <scope>NUCLEOTIDE SEQUENCE [LARGE SCALE GENOMIC DNA]</scope>
    <source>
        <strain evidence="1 2">ER1909</strain>
    </source>
</reference>